<dbReference type="SUPFAM" id="SSF82866">
    <property type="entry name" value="Multidrug efflux transporter AcrB transmembrane domain"/>
    <property type="match status" value="2"/>
</dbReference>
<evidence type="ECO:0000256" key="3">
    <source>
        <dbReference type="ARBA" id="ARBA00022692"/>
    </source>
</evidence>
<evidence type="ECO:0000256" key="5">
    <source>
        <dbReference type="ARBA" id="ARBA00023136"/>
    </source>
</evidence>
<evidence type="ECO:0000256" key="1">
    <source>
        <dbReference type="ARBA" id="ARBA00004651"/>
    </source>
</evidence>
<feature type="transmembrane region" description="Helical" evidence="7">
    <location>
        <begin position="644"/>
        <end position="663"/>
    </location>
</feature>
<dbReference type="GO" id="GO:0005886">
    <property type="term" value="C:plasma membrane"/>
    <property type="evidence" value="ECO:0007669"/>
    <property type="project" value="UniProtKB-SubCell"/>
</dbReference>
<evidence type="ECO:0000259" key="8">
    <source>
        <dbReference type="Pfam" id="PF03176"/>
    </source>
</evidence>
<proteinExistence type="predicted"/>
<dbReference type="Proteomes" id="UP000053902">
    <property type="component" value="Unassembled WGS sequence"/>
</dbReference>
<dbReference type="AlphaFoldDB" id="A0A078LSF8"/>
<dbReference type="PANTHER" id="PTHR33406">
    <property type="entry name" value="MEMBRANE PROTEIN MJ1562-RELATED"/>
    <property type="match status" value="1"/>
</dbReference>
<dbReference type="Pfam" id="PF03176">
    <property type="entry name" value="MMPL"/>
    <property type="match status" value="1"/>
</dbReference>
<dbReference type="InterPro" id="IPR050545">
    <property type="entry name" value="Mycobact_MmpL"/>
</dbReference>
<keyword evidence="3 7" id="KW-0812">Transmembrane</keyword>
<comment type="subcellular location">
    <subcellularLocation>
        <location evidence="1">Cell membrane</location>
        <topology evidence="1">Multi-pass membrane protein</topology>
    </subcellularLocation>
</comment>
<evidence type="ECO:0000256" key="7">
    <source>
        <dbReference type="SAM" id="Phobius"/>
    </source>
</evidence>
<name>A0A078LSF8_9PSED</name>
<feature type="domain" description="Membrane transport protein MMPL" evidence="8">
    <location>
        <begin position="576"/>
        <end position="772"/>
    </location>
</feature>
<dbReference type="RefSeq" id="WP_081950793.1">
    <property type="nucleotide sequence ID" value="NZ_CCSF01000001.1"/>
</dbReference>
<dbReference type="OrthoDB" id="9803781at2"/>
<evidence type="ECO:0000256" key="4">
    <source>
        <dbReference type="ARBA" id="ARBA00022989"/>
    </source>
</evidence>
<feature type="transmembrane region" description="Helical" evidence="7">
    <location>
        <begin position="412"/>
        <end position="434"/>
    </location>
</feature>
<keyword evidence="4 7" id="KW-1133">Transmembrane helix</keyword>
<evidence type="ECO:0000313" key="9">
    <source>
        <dbReference type="EMBL" id="CDZ93292.1"/>
    </source>
</evidence>
<feature type="transmembrane region" description="Helical" evidence="7">
    <location>
        <begin position="750"/>
        <end position="772"/>
    </location>
</feature>
<reference evidence="9 10" key="1">
    <citation type="submission" date="2014-07" db="EMBL/GenBank/DDBJ databases">
        <authorList>
            <person name="Urmite Genomes Urmite Genomes"/>
        </authorList>
    </citation>
    <scope>NUCLEOTIDE SEQUENCE [LARGE SCALE GENOMIC DNA]</scope>
    <source>
        <strain evidence="9 10">20_BN</strain>
    </source>
</reference>
<accession>A0A078LSF8</accession>
<feature type="transmembrane region" description="Helical" evidence="7">
    <location>
        <begin position="330"/>
        <end position="349"/>
    </location>
</feature>
<dbReference type="Gene3D" id="1.20.1640.10">
    <property type="entry name" value="Multidrug efflux transporter AcrB transmembrane domain"/>
    <property type="match status" value="2"/>
</dbReference>
<organism evidence="9 10">
    <name type="scientific">Pseudomonas saudiphocaensis</name>
    <dbReference type="NCBI Taxonomy" id="1499686"/>
    <lineage>
        <taxon>Bacteria</taxon>
        <taxon>Pseudomonadati</taxon>
        <taxon>Pseudomonadota</taxon>
        <taxon>Gammaproteobacteria</taxon>
        <taxon>Pseudomonadales</taxon>
        <taxon>Pseudomonadaceae</taxon>
        <taxon>Pseudomonas</taxon>
    </lineage>
</organism>
<evidence type="ECO:0000313" key="10">
    <source>
        <dbReference type="Proteomes" id="UP000053902"/>
    </source>
</evidence>
<evidence type="ECO:0000256" key="6">
    <source>
        <dbReference type="SAM" id="MobiDB-lite"/>
    </source>
</evidence>
<keyword evidence="5 7" id="KW-0472">Membrane</keyword>
<dbReference type="STRING" id="1499686.BN1079_00580"/>
<gene>
    <name evidence="9" type="ORF">BN1079_00580</name>
</gene>
<evidence type="ECO:0000256" key="2">
    <source>
        <dbReference type="ARBA" id="ARBA00022475"/>
    </source>
</evidence>
<feature type="transmembrane region" description="Helical" evidence="7">
    <location>
        <begin position="720"/>
        <end position="738"/>
    </location>
</feature>
<sequence>MTRVISYTARLAAWSIRNRILVCVAVALTTAFFAASLAGLDIRTRFSDMVPHDHPYVQVHTKYQDSFAASNRVTILVKAREGEIFKPEILEEVRRITYDLQKVEGVNPMQITSLASKKLKRVNASSEGIETRPMMWPNVPTSAEEITELRQAVLNNPLVYGLYVDRELSSALIQVDFYDHLVDYSKIFPQIQALLDASPVQDQVSLHLVGEPILYGWVAHYLQETVSLSLLSLGAMLLLLFVFSRTWRGTILPFLAGVVSAIWALGIGNLLGYNFDPLVIVVAFIITARALSHSVQMITRFDDLVLSGDHVDSRLAAEQTMRELWRPSMLGLYADAGAILCVILTPIPLLQKVAVVGAIWVMTITVSAVFLTPALLSFIKRPQGYAHPFNLDGFMRVILAGAKWVVRSRARYAVAPLMILLVSGVIFEATRLTIGDASDGSPILWQDSSFNRDSALINRLYPGSEQMFVVIEGQDMDTLKSPQVLDWMMRFSRYMERQEEIGGAISMADIVVDIRRNLYEGNPRFRELGGSQVENGELISFYMQGADPGDLAQFTDVHFRNGAVTLFFRDHKGDTLRKATHYAKQFIAENPIEGAEVKLVGGVLGIIAAVNEILLSDQIEAVALAFLVVVICCLVVYRSSVSGVFFIIPVAISNVVTFAFMAWQDIGMSISTLPVVALGIGLGVDYAFYIVDSIKEYLEKHPHADPVEAVLQSLGSAGRGVLLTAFTLAAGVLFWSFSSLRFQAEMGMLIGLWLMVSALTSLFVMPSLALVFKPKFIFGHSAKEEARPVEHALPPVHNGAADNEKKNQAFNPVS</sequence>
<feature type="transmembrane region" description="Helical" evidence="7">
    <location>
        <begin position="669"/>
        <end position="691"/>
    </location>
</feature>
<keyword evidence="10" id="KW-1185">Reference proteome</keyword>
<feature type="transmembrane region" description="Helical" evidence="7">
    <location>
        <begin position="355"/>
        <end position="379"/>
    </location>
</feature>
<protein>
    <submittedName>
        <fullName evidence="9">Membrane protein</fullName>
    </submittedName>
</protein>
<feature type="transmembrane region" description="Helical" evidence="7">
    <location>
        <begin position="273"/>
        <end position="291"/>
    </location>
</feature>
<keyword evidence="2" id="KW-1003">Cell membrane</keyword>
<feature type="region of interest" description="Disordered" evidence="6">
    <location>
        <begin position="793"/>
        <end position="814"/>
    </location>
</feature>
<feature type="transmembrane region" description="Helical" evidence="7">
    <location>
        <begin position="226"/>
        <end position="243"/>
    </location>
</feature>
<dbReference type="EMBL" id="CCSF01000001">
    <property type="protein sequence ID" value="CDZ93292.1"/>
    <property type="molecule type" value="Genomic_DNA"/>
</dbReference>
<dbReference type="eggNOG" id="COG1033">
    <property type="taxonomic scope" value="Bacteria"/>
</dbReference>
<feature type="transmembrane region" description="Helical" evidence="7">
    <location>
        <begin position="250"/>
        <end position="267"/>
    </location>
</feature>
<dbReference type="InterPro" id="IPR004869">
    <property type="entry name" value="MMPL_dom"/>
</dbReference>
<feature type="transmembrane region" description="Helical" evidence="7">
    <location>
        <begin position="619"/>
        <end position="637"/>
    </location>
</feature>
<dbReference type="HOGENOM" id="CLU_008861_4_0_6"/>
<dbReference type="PANTHER" id="PTHR33406:SF10">
    <property type="entry name" value="SSD DOMAIN-CONTAINING PROTEIN"/>
    <property type="match status" value="1"/>
</dbReference>